<dbReference type="AlphaFoldDB" id="A0A3G8GWW1"/>
<evidence type="ECO:0000313" key="1">
    <source>
        <dbReference type="EMBL" id="AZG12701.1"/>
    </source>
</evidence>
<accession>A0A3G8GWW1</accession>
<gene>
    <name evidence="1" type="ORF">EHF44_04210</name>
</gene>
<dbReference type="Proteomes" id="UP000270411">
    <property type="component" value="Chromosome 1"/>
</dbReference>
<organism evidence="1 2">
    <name type="scientific">Cupriavidus pauculus</name>
    <dbReference type="NCBI Taxonomy" id="82633"/>
    <lineage>
        <taxon>Bacteria</taxon>
        <taxon>Pseudomonadati</taxon>
        <taxon>Pseudomonadota</taxon>
        <taxon>Betaproteobacteria</taxon>
        <taxon>Burkholderiales</taxon>
        <taxon>Burkholderiaceae</taxon>
        <taxon>Cupriavidus</taxon>
    </lineage>
</organism>
<name>A0A3G8GWW1_9BURK</name>
<reference evidence="2" key="1">
    <citation type="submission" date="2018-11" db="EMBL/GenBank/DDBJ databases">
        <title>FDA dAtabase for Regulatory Grade micrObial Sequences (FDA-ARGOS): Supporting development and validation of Infectious Disease Dx tests.</title>
        <authorList>
            <person name="Goldberg B."/>
            <person name="Campos J."/>
            <person name="Tallon L."/>
            <person name="Sadzewicz L."/>
            <person name="Zhao X."/>
            <person name="Vavikolanu K."/>
            <person name="Mehta A."/>
            <person name="Aluvathingal J."/>
            <person name="Nadendla S."/>
            <person name="Geyer C."/>
            <person name="Nandy P."/>
            <person name="Yan Y."/>
            <person name="Sichtig H."/>
        </authorList>
    </citation>
    <scope>NUCLEOTIDE SEQUENCE [LARGE SCALE GENOMIC DNA]</scope>
    <source>
        <strain evidence="2">FDAARGOS_614</strain>
    </source>
</reference>
<proteinExistence type="predicted"/>
<dbReference type="OrthoDB" id="8946715at2"/>
<dbReference type="EMBL" id="CP033969">
    <property type="protein sequence ID" value="AZG12701.1"/>
    <property type="molecule type" value="Genomic_DNA"/>
</dbReference>
<sequence length="152" mass="17676">MKFLKNIKEAIAQLANSRGTSIGKMQEDWGLDYTRDMDVDFTTDMIELMELMRVHQEAIAKGDLLTARCALVEAQGFAHNISSLFYALKQDLLRAAEDGLNRTGMKNLDWPELPDRFEYSPTYRLREAEKLISFNGKMYKRDTTCHEWRECQ</sequence>
<dbReference type="Pfam" id="PF21593">
    <property type="entry name" value="DUF6853"/>
    <property type="match status" value="1"/>
</dbReference>
<dbReference type="KEGG" id="cpau:EHF44_04210"/>
<evidence type="ECO:0000313" key="2">
    <source>
        <dbReference type="Proteomes" id="UP000270411"/>
    </source>
</evidence>
<dbReference type="Gene3D" id="6.10.290.10">
    <property type="match status" value="1"/>
</dbReference>
<dbReference type="InterPro" id="IPR049276">
    <property type="entry name" value="DUF6853"/>
</dbReference>
<dbReference type="RefSeq" id="WP_124682589.1">
    <property type="nucleotide sequence ID" value="NZ_CP033969.1"/>
</dbReference>
<protein>
    <submittedName>
        <fullName evidence="1">Uncharacterized protein</fullName>
    </submittedName>
</protein>